<proteinExistence type="predicted"/>
<accession>A0A8S1XJY6</accession>
<sequence length="71" mass="8260">MISHDGSYYFISLVKLLSINYFFNFSFSKETPQHLKSLNQIKATNSQFIETIQLVKKDCVSILRNLLDTNL</sequence>
<evidence type="ECO:0000313" key="1">
    <source>
        <dbReference type="EMBL" id="CAD8201476.1"/>
    </source>
</evidence>
<keyword evidence="2" id="KW-1185">Reference proteome</keyword>
<organism evidence="1 2">
    <name type="scientific">Paramecium pentaurelia</name>
    <dbReference type="NCBI Taxonomy" id="43138"/>
    <lineage>
        <taxon>Eukaryota</taxon>
        <taxon>Sar</taxon>
        <taxon>Alveolata</taxon>
        <taxon>Ciliophora</taxon>
        <taxon>Intramacronucleata</taxon>
        <taxon>Oligohymenophorea</taxon>
        <taxon>Peniculida</taxon>
        <taxon>Parameciidae</taxon>
        <taxon>Paramecium</taxon>
    </lineage>
</organism>
<reference evidence="1" key="1">
    <citation type="submission" date="2021-01" db="EMBL/GenBank/DDBJ databases">
        <authorList>
            <consortium name="Genoscope - CEA"/>
            <person name="William W."/>
        </authorList>
    </citation>
    <scope>NUCLEOTIDE SEQUENCE</scope>
</reference>
<evidence type="ECO:0000313" key="2">
    <source>
        <dbReference type="Proteomes" id="UP000689195"/>
    </source>
</evidence>
<dbReference type="Proteomes" id="UP000689195">
    <property type="component" value="Unassembled WGS sequence"/>
</dbReference>
<gene>
    <name evidence="1" type="ORF">PPENT_87.1.T1280010</name>
</gene>
<name>A0A8S1XJY6_9CILI</name>
<protein>
    <submittedName>
        <fullName evidence="1">Uncharacterized protein</fullName>
    </submittedName>
</protein>
<dbReference type="AlphaFoldDB" id="A0A8S1XJY6"/>
<dbReference type="EMBL" id="CAJJDO010000128">
    <property type="protein sequence ID" value="CAD8201476.1"/>
    <property type="molecule type" value="Genomic_DNA"/>
</dbReference>
<comment type="caution">
    <text evidence="1">The sequence shown here is derived from an EMBL/GenBank/DDBJ whole genome shotgun (WGS) entry which is preliminary data.</text>
</comment>